<dbReference type="PANTHER" id="PTHR24637:SF428">
    <property type="entry name" value="SCAVENGER RECEPTOR CLASS A MEMBER 3"/>
    <property type="match status" value="1"/>
</dbReference>
<evidence type="ECO:0000256" key="2">
    <source>
        <dbReference type="SAM" id="MobiDB-lite"/>
    </source>
</evidence>
<gene>
    <name evidence="4" type="ORF">g.53471</name>
</gene>
<feature type="non-terminal residue" evidence="4">
    <location>
        <position position="1"/>
    </location>
</feature>
<keyword evidence="1" id="KW-0677">Repeat</keyword>
<dbReference type="PANTHER" id="PTHR24637">
    <property type="entry name" value="COLLAGEN"/>
    <property type="match status" value="1"/>
</dbReference>
<reference evidence="4" key="1">
    <citation type="submission" date="2015-11" db="EMBL/GenBank/DDBJ databases">
        <title>De novo transcriptome assembly of four potential Pierce s Disease insect vectors from Arizona vineyards.</title>
        <authorList>
            <person name="Tassone E.E."/>
        </authorList>
    </citation>
    <scope>NUCLEOTIDE SEQUENCE</scope>
</reference>
<feature type="domain" description="Thrombospondin-like N-terminal" evidence="3">
    <location>
        <begin position="57"/>
        <end position="249"/>
    </location>
</feature>
<evidence type="ECO:0000259" key="3">
    <source>
        <dbReference type="SMART" id="SM00210"/>
    </source>
</evidence>
<feature type="compositionally biased region" description="Gly residues" evidence="2">
    <location>
        <begin position="376"/>
        <end position="388"/>
    </location>
</feature>
<dbReference type="EMBL" id="GEBQ01022461">
    <property type="protein sequence ID" value="JAT17516.1"/>
    <property type="molecule type" value="Transcribed_RNA"/>
</dbReference>
<dbReference type="Gene3D" id="2.60.120.200">
    <property type="match status" value="1"/>
</dbReference>
<dbReference type="Pfam" id="PF01391">
    <property type="entry name" value="Collagen"/>
    <property type="match status" value="1"/>
</dbReference>
<sequence length="417" mass="45031">VRSLGLRPPGPTGQTLDMGPEVVTLCLLVTTCSALSDYNNGVLSDEIVEPCADFRPGEDDLQAFDFIRKFRLDSLHMRYPGVSRVRGSNRLQVAYRLERDCDMVLPTREIFPFGLPAQFSFISTFRTRKLTKSPWNILRVADLQNKPQFLITLNPRREAVEFSIVDFEGKLHTLVFTKAQVFDKNWHKIHFGVFPDRVVLYTDCAQLTTERMERRGPIDINGNITVARQATSRHTVPVDLQWMLLSCDPTRPTRETCDELPMGRHNQFQLRPPTSVVTSKPCDTVCPPGPPGNLGPRGPQGPRGEMGLPGFRGRDAPPGPRGLPGVPGMPGSVGLQGPVGLAGIPGFPGAKGNIGEPGYPGLKGDKGNRGEQGLPGIPGEGSGFGGNVTGLPGPQGPQGLTGLKGEPGPQGVPGLRG</sequence>
<dbReference type="InterPro" id="IPR013320">
    <property type="entry name" value="ConA-like_dom_sf"/>
</dbReference>
<dbReference type="AlphaFoldDB" id="A0A1B6L1H0"/>
<feature type="non-terminal residue" evidence="4">
    <location>
        <position position="417"/>
    </location>
</feature>
<protein>
    <recommendedName>
        <fullName evidence="3">Thrombospondin-like N-terminal domain-containing protein</fullName>
    </recommendedName>
</protein>
<feature type="compositionally biased region" description="Low complexity" evidence="2">
    <location>
        <begin position="389"/>
        <end position="403"/>
    </location>
</feature>
<dbReference type="SUPFAM" id="SSF49899">
    <property type="entry name" value="Concanavalin A-like lectins/glucanases"/>
    <property type="match status" value="1"/>
</dbReference>
<feature type="region of interest" description="Disordered" evidence="2">
    <location>
        <begin position="352"/>
        <end position="417"/>
    </location>
</feature>
<accession>A0A1B6L1H0</accession>
<dbReference type="SMART" id="SM00210">
    <property type="entry name" value="TSPN"/>
    <property type="match status" value="1"/>
</dbReference>
<evidence type="ECO:0000313" key="4">
    <source>
        <dbReference type="EMBL" id="JAT17516.1"/>
    </source>
</evidence>
<dbReference type="InterPro" id="IPR048287">
    <property type="entry name" value="TSPN-like_N"/>
</dbReference>
<name>A0A1B6L1H0_9HEMI</name>
<evidence type="ECO:0000256" key="1">
    <source>
        <dbReference type="ARBA" id="ARBA00022737"/>
    </source>
</evidence>
<proteinExistence type="predicted"/>
<organism evidence="4">
    <name type="scientific">Graphocephala atropunctata</name>
    <dbReference type="NCBI Taxonomy" id="36148"/>
    <lineage>
        <taxon>Eukaryota</taxon>
        <taxon>Metazoa</taxon>
        <taxon>Ecdysozoa</taxon>
        <taxon>Arthropoda</taxon>
        <taxon>Hexapoda</taxon>
        <taxon>Insecta</taxon>
        <taxon>Pterygota</taxon>
        <taxon>Neoptera</taxon>
        <taxon>Paraneoptera</taxon>
        <taxon>Hemiptera</taxon>
        <taxon>Auchenorrhyncha</taxon>
        <taxon>Membracoidea</taxon>
        <taxon>Cicadellidae</taxon>
        <taxon>Cicadellinae</taxon>
        <taxon>Cicadellini</taxon>
        <taxon>Graphocephala</taxon>
    </lineage>
</organism>
<dbReference type="InterPro" id="IPR008160">
    <property type="entry name" value="Collagen"/>
</dbReference>